<name>A0A087B982_9BIFI</name>
<dbReference type="Pfam" id="PF00132">
    <property type="entry name" value="Hexapep"/>
    <property type="match status" value="1"/>
</dbReference>
<feature type="active site" description="Proton acceptor" evidence="18">
    <location>
        <position position="368"/>
    </location>
</feature>
<dbReference type="UniPathway" id="UPA00973"/>
<dbReference type="InterPro" id="IPR038009">
    <property type="entry name" value="GlmU_C_LbH"/>
</dbReference>
<proteinExistence type="inferred from homology"/>
<keyword evidence="14 18" id="KW-0961">Cell wall biogenesis/degradation</keyword>
<feature type="binding site" evidence="18">
    <location>
        <position position="233"/>
    </location>
    <ligand>
        <name>Mg(2+)</name>
        <dbReference type="ChEBI" id="CHEBI:18420"/>
    </ligand>
</feature>
<dbReference type="GO" id="GO:0008360">
    <property type="term" value="P:regulation of cell shape"/>
    <property type="evidence" value="ECO:0007669"/>
    <property type="project" value="UniProtKB-KW"/>
</dbReference>
<feature type="binding site" evidence="18">
    <location>
        <position position="76"/>
    </location>
    <ligand>
        <name>UDP-N-acetyl-alpha-D-glucosamine</name>
        <dbReference type="ChEBI" id="CHEBI:57705"/>
    </ligand>
</feature>
<comment type="cofactor">
    <cofactor evidence="18">
        <name>Mg(2+)</name>
        <dbReference type="ChEBI" id="CHEBI:18420"/>
    </cofactor>
    <text evidence="18">Binds 1 Mg(2+) ion per subunit.</text>
</comment>
<evidence type="ECO:0000256" key="9">
    <source>
        <dbReference type="ARBA" id="ARBA00022842"/>
    </source>
</evidence>
<evidence type="ECO:0000256" key="2">
    <source>
        <dbReference type="ARBA" id="ARBA00007707"/>
    </source>
</evidence>
<feature type="binding site" evidence="18">
    <location>
        <position position="428"/>
    </location>
    <ligand>
        <name>acetyl-CoA</name>
        <dbReference type="ChEBI" id="CHEBI:57288"/>
    </ligand>
</feature>
<dbReference type="PANTHER" id="PTHR43584:SF3">
    <property type="entry name" value="BIFUNCTIONAL PROTEIN GLMU"/>
    <property type="match status" value="1"/>
</dbReference>
<dbReference type="SUPFAM" id="SSF51161">
    <property type="entry name" value="Trimeric LpxA-like enzymes"/>
    <property type="match status" value="1"/>
</dbReference>
<evidence type="ECO:0000256" key="12">
    <source>
        <dbReference type="ARBA" id="ARBA00023268"/>
    </source>
</evidence>
<feature type="binding site" evidence="18">
    <location>
        <position position="233"/>
    </location>
    <ligand>
        <name>UDP-N-acetyl-alpha-D-glucosamine</name>
        <dbReference type="ChEBI" id="CHEBI:57705"/>
    </ligand>
</feature>
<feature type="binding site" evidence="18">
    <location>
        <position position="146"/>
    </location>
    <ligand>
        <name>UDP-N-acetyl-alpha-D-glucosamine</name>
        <dbReference type="ChEBI" id="CHEBI:57705"/>
    </ligand>
</feature>
<feature type="region of interest" description="N-acetyltransferase" evidence="18">
    <location>
        <begin position="257"/>
        <end position="460"/>
    </location>
</feature>
<gene>
    <name evidence="18" type="primary">glmU</name>
    <name evidence="20" type="ORF">BMAGN_0782</name>
</gene>
<dbReference type="InterPro" id="IPR005882">
    <property type="entry name" value="Bifunctional_GlmU"/>
</dbReference>
<dbReference type="InterPro" id="IPR025877">
    <property type="entry name" value="MobA-like_NTP_Trfase"/>
</dbReference>
<protein>
    <recommendedName>
        <fullName evidence="18">Bifunctional protein GlmU</fullName>
    </recommendedName>
    <domain>
        <recommendedName>
            <fullName evidence="18">UDP-N-acetylglucosamine pyrophosphorylase</fullName>
            <ecNumber evidence="18">2.7.7.23</ecNumber>
        </recommendedName>
        <alternativeName>
            <fullName evidence="18">N-acetylglucosamine-1-phosphate uridyltransferase</fullName>
        </alternativeName>
    </domain>
    <domain>
        <recommendedName>
            <fullName evidence="18">Glucosamine-1-phosphate N-acetyltransferase</fullName>
            <ecNumber evidence="18">2.3.1.157</ecNumber>
        </recommendedName>
    </domain>
</protein>
<evidence type="ECO:0000256" key="6">
    <source>
        <dbReference type="ARBA" id="ARBA00022695"/>
    </source>
</evidence>
<sequence>MALTAAIILAAGEGTRMRSHKPKVLHEFAGKTFLQRVIGAVNAQEPDTTAVVVHFQAERVAAAAQSYDEDVVIVHQDDIPGTGRAVQCAMEQLDGEDQLSGPVLIAASDMPLLDAETLRELVAFHQESGDAATVLTTILDDPTGYGRIIRNSAGEVLGIVEQRDANSNELAVREVNTSVYVFDAQVLKDAISHLDSNNAQGEFYLTDALQSARAMGKVGAFAAPDPLSVEGVNDRVQLAHLAKAHNVRVCEDWMRKGVTILDPQTTWIEDDVQLDRDVTVLPGCYLQGHTTVAGEAVIGPDTTLIDATIDRGAHVERSRVQESYIGERANIGPWTYLRPGNELSADTKAGAFVEMKKAHIGEGTKVPHLSYVGDADLGTHTNIGGGTITANYDGVHKNHTTIGSDVHVGAGNLFVAPVTVGDNVTTGAGSVVRHDVPDDAMVYSENTQHVVENWKPAWER</sequence>
<evidence type="ECO:0000256" key="14">
    <source>
        <dbReference type="ARBA" id="ARBA00023316"/>
    </source>
</evidence>
<feature type="binding site" evidence="18">
    <location>
        <position position="371"/>
    </location>
    <ligand>
        <name>UDP-N-acetyl-alpha-D-glucosamine</name>
        <dbReference type="ChEBI" id="CHEBI:57705"/>
    </ligand>
</feature>
<dbReference type="EC" id="2.3.1.157" evidence="18"/>
<keyword evidence="8 18" id="KW-0677">Repeat</keyword>
<dbReference type="eggNOG" id="COG1207">
    <property type="taxonomic scope" value="Bacteria"/>
</dbReference>
<dbReference type="STRING" id="1692.BMAGN_0782"/>
<comment type="similarity">
    <text evidence="2 18">In the C-terminal section; belongs to the transferase hexapeptide repeat family.</text>
</comment>
<comment type="subunit">
    <text evidence="18">Homotrimer.</text>
</comment>
<keyword evidence="7 18" id="KW-0479">Metal-binding</keyword>
<comment type="function">
    <text evidence="17 18">Catalyzes the last two sequential reactions in the de novo biosynthetic pathway for UDP-N-acetylglucosamine (UDP-GlcNAc). The C-terminal domain catalyzes the transfer of acetyl group from acetyl coenzyme A to glucosamine-1-phosphate (GlcN-1-P) to produce N-acetylglucosamine-1-phosphate (GlcNAc-1-P), which is converted into UDP-GlcNAc by the transfer of uridine 5-monophosphate (from uridine 5-triphosphate), a reaction catalyzed by the N-terminal domain.</text>
</comment>
<evidence type="ECO:0000256" key="15">
    <source>
        <dbReference type="ARBA" id="ARBA00048247"/>
    </source>
</evidence>
<feature type="binding site" evidence="18">
    <location>
        <position position="161"/>
    </location>
    <ligand>
        <name>UDP-N-acetyl-alpha-D-glucosamine</name>
        <dbReference type="ChEBI" id="CHEBI:57705"/>
    </ligand>
</feature>
<evidence type="ECO:0000256" key="13">
    <source>
        <dbReference type="ARBA" id="ARBA00023315"/>
    </source>
</evidence>
<dbReference type="NCBIfam" id="NF010932">
    <property type="entry name" value="PRK14352.1"/>
    <property type="match status" value="1"/>
</dbReference>
<feature type="binding site" evidence="18">
    <location>
        <position position="23"/>
    </location>
    <ligand>
        <name>UDP-N-acetyl-alpha-D-glucosamine</name>
        <dbReference type="ChEBI" id="CHEBI:57705"/>
    </ligand>
</feature>
<comment type="caution">
    <text evidence="18">Lacks conserved residue(s) required for the propagation of feature annotation.</text>
</comment>
<dbReference type="Proteomes" id="UP000029052">
    <property type="component" value="Unassembled WGS sequence"/>
</dbReference>
<feature type="domain" description="MobA-like NTP transferase" evidence="19">
    <location>
        <begin position="6"/>
        <end position="137"/>
    </location>
</feature>
<dbReference type="GO" id="GO:0009245">
    <property type="term" value="P:lipid A biosynthetic process"/>
    <property type="evidence" value="ECO:0007669"/>
    <property type="project" value="UniProtKB-UniRule"/>
</dbReference>
<dbReference type="NCBIfam" id="TIGR01173">
    <property type="entry name" value="glmU"/>
    <property type="match status" value="1"/>
</dbReference>
<feature type="binding site" evidence="18">
    <location>
        <position position="109"/>
    </location>
    <ligand>
        <name>Mg(2+)</name>
        <dbReference type="ChEBI" id="CHEBI:18420"/>
    </ligand>
</feature>
<evidence type="ECO:0000256" key="17">
    <source>
        <dbReference type="ARBA" id="ARBA00049628"/>
    </source>
</evidence>
<comment type="pathway">
    <text evidence="18">Nucleotide-sugar biosynthesis; UDP-N-acetyl-alpha-D-glucosamine biosynthesis; UDP-N-acetyl-alpha-D-glucosamine from N-acetyl-alpha-D-glucosamine 1-phosphate: step 1/1.</text>
</comment>
<keyword evidence="10 18" id="KW-0133">Cell shape</keyword>
<feature type="region of interest" description="Linker" evidence="18">
    <location>
        <begin position="236"/>
        <end position="256"/>
    </location>
</feature>
<dbReference type="InterPro" id="IPR050065">
    <property type="entry name" value="GlmU-like"/>
</dbReference>
<dbReference type="SUPFAM" id="SSF53448">
    <property type="entry name" value="Nucleotide-diphospho-sugar transferases"/>
    <property type="match status" value="1"/>
</dbReference>
<keyword evidence="11 18" id="KW-0573">Peptidoglycan synthesis</keyword>
<feature type="binding site" evidence="18">
    <location>
        <position position="338"/>
    </location>
    <ligand>
        <name>UDP-N-acetyl-alpha-D-glucosamine</name>
        <dbReference type="ChEBI" id="CHEBI:57705"/>
    </ligand>
</feature>
<dbReference type="GO" id="GO:0006048">
    <property type="term" value="P:UDP-N-acetylglucosamine biosynthetic process"/>
    <property type="evidence" value="ECO:0007669"/>
    <property type="project" value="UniProtKB-UniPathway"/>
</dbReference>
<organism evidence="20 21">
    <name type="scientific">Bifidobacterium magnum</name>
    <dbReference type="NCBI Taxonomy" id="1692"/>
    <lineage>
        <taxon>Bacteria</taxon>
        <taxon>Bacillati</taxon>
        <taxon>Actinomycetota</taxon>
        <taxon>Actinomycetes</taxon>
        <taxon>Bifidobacteriales</taxon>
        <taxon>Bifidobacteriaceae</taxon>
        <taxon>Bifidobacterium</taxon>
    </lineage>
</organism>
<dbReference type="GO" id="GO:0019134">
    <property type="term" value="F:glucosamine-1-phosphate N-acetyltransferase activity"/>
    <property type="evidence" value="ECO:0007669"/>
    <property type="project" value="UniProtKB-UniRule"/>
</dbReference>
<dbReference type="Pfam" id="PF12804">
    <property type="entry name" value="NTP_transf_3"/>
    <property type="match status" value="1"/>
</dbReference>
<feature type="binding site" evidence="18">
    <location>
        <begin position="391"/>
        <end position="392"/>
    </location>
    <ligand>
        <name>acetyl-CoA</name>
        <dbReference type="ChEBI" id="CHEBI:57288"/>
    </ligand>
</feature>
<evidence type="ECO:0000256" key="18">
    <source>
        <dbReference type="HAMAP-Rule" id="MF_01631"/>
    </source>
</evidence>
<comment type="similarity">
    <text evidence="3 18">In the N-terminal section; belongs to the N-acetylglucosamine-1-phosphate uridyltransferase family.</text>
</comment>
<keyword evidence="12 18" id="KW-0511">Multifunctional enzyme</keyword>
<dbReference type="GO" id="GO:0005737">
    <property type="term" value="C:cytoplasm"/>
    <property type="evidence" value="ECO:0007669"/>
    <property type="project" value="UniProtKB-SubCell"/>
</dbReference>
<evidence type="ECO:0000256" key="3">
    <source>
        <dbReference type="ARBA" id="ARBA00007947"/>
    </source>
</evidence>
<evidence type="ECO:0000256" key="7">
    <source>
        <dbReference type="ARBA" id="ARBA00022723"/>
    </source>
</evidence>
<evidence type="ECO:0000256" key="4">
    <source>
        <dbReference type="ARBA" id="ARBA00022490"/>
    </source>
</evidence>
<feature type="binding site" evidence="18">
    <location>
        <position position="382"/>
    </location>
    <ligand>
        <name>UDP-N-acetyl-alpha-D-glucosamine</name>
        <dbReference type="ChEBI" id="CHEBI:57705"/>
    </ligand>
</feature>
<evidence type="ECO:0000256" key="10">
    <source>
        <dbReference type="ARBA" id="ARBA00022960"/>
    </source>
</evidence>
<dbReference type="RefSeq" id="WP_022859368.1">
    <property type="nucleotide sequence ID" value="NZ_JGZB01000010.1"/>
</dbReference>
<comment type="catalytic activity">
    <reaction evidence="16 18">
        <text>N-acetyl-alpha-D-glucosamine 1-phosphate + UTP + H(+) = UDP-N-acetyl-alpha-D-glucosamine + diphosphate</text>
        <dbReference type="Rhea" id="RHEA:13509"/>
        <dbReference type="ChEBI" id="CHEBI:15378"/>
        <dbReference type="ChEBI" id="CHEBI:33019"/>
        <dbReference type="ChEBI" id="CHEBI:46398"/>
        <dbReference type="ChEBI" id="CHEBI:57705"/>
        <dbReference type="ChEBI" id="CHEBI:57776"/>
        <dbReference type="EC" id="2.7.7.23"/>
    </reaction>
</comment>
<comment type="catalytic activity">
    <reaction evidence="15 18">
        <text>alpha-D-glucosamine 1-phosphate + acetyl-CoA = N-acetyl-alpha-D-glucosamine 1-phosphate + CoA + H(+)</text>
        <dbReference type="Rhea" id="RHEA:13725"/>
        <dbReference type="ChEBI" id="CHEBI:15378"/>
        <dbReference type="ChEBI" id="CHEBI:57287"/>
        <dbReference type="ChEBI" id="CHEBI:57288"/>
        <dbReference type="ChEBI" id="CHEBI:57776"/>
        <dbReference type="ChEBI" id="CHEBI:58516"/>
        <dbReference type="EC" id="2.3.1.157"/>
    </reaction>
</comment>
<dbReference type="EMBL" id="JGZB01000010">
    <property type="protein sequence ID" value="KFI67582.1"/>
    <property type="molecule type" value="Genomic_DNA"/>
</dbReference>
<dbReference type="EC" id="2.7.7.23" evidence="18"/>
<evidence type="ECO:0000259" key="19">
    <source>
        <dbReference type="Pfam" id="PF12804"/>
    </source>
</evidence>
<evidence type="ECO:0000313" key="21">
    <source>
        <dbReference type="Proteomes" id="UP000029052"/>
    </source>
</evidence>
<dbReference type="GO" id="GO:0000902">
    <property type="term" value="P:cell morphogenesis"/>
    <property type="evidence" value="ECO:0007669"/>
    <property type="project" value="UniProtKB-UniRule"/>
</dbReference>
<keyword evidence="5 18" id="KW-0808">Transferase</keyword>
<evidence type="ECO:0000256" key="5">
    <source>
        <dbReference type="ARBA" id="ARBA00022679"/>
    </source>
</evidence>
<feature type="binding site" evidence="18">
    <location>
        <position position="176"/>
    </location>
    <ligand>
        <name>UDP-N-acetyl-alpha-D-glucosamine</name>
        <dbReference type="ChEBI" id="CHEBI:57705"/>
    </ligand>
</feature>
<dbReference type="AlphaFoldDB" id="A0A087B982"/>
<comment type="caution">
    <text evidence="20">The sequence shown here is derived from an EMBL/GenBank/DDBJ whole genome shotgun (WGS) entry which is preliminary data.</text>
</comment>
<dbReference type="Gene3D" id="3.90.550.10">
    <property type="entry name" value="Spore Coat Polysaccharide Biosynthesis Protein SpsA, Chain A"/>
    <property type="match status" value="1"/>
</dbReference>
<evidence type="ECO:0000313" key="20">
    <source>
        <dbReference type="EMBL" id="KFI67582.1"/>
    </source>
</evidence>
<dbReference type="GO" id="GO:0009252">
    <property type="term" value="P:peptidoglycan biosynthetic process"/>
    <property type="evidence" value="ECO:0007669"/>
    <property type="project" value="UniProtKB-UniRule"/>
</dbReference>
<feature type="binding site" evidence="18">
    <location>
        <begin position="81"/>
        <end position="82"/>
    </location>
    <ligand>
        <name>UDP-N-acetyl-alpha-D-glucosamine</name>
        <dbReference type="ChEBI" id="CHEBI:57705"/>
    </ligand>
</feature>
<dbReference type="InterPro" id="IPR029044">
    <property type="entry name" value="Nucleotide-diphossugar_trans"/>
</dbReference>
<dbReference type="Gene3D" id="2.160.10.10">
    <property type="entry name" value="Hexapeptide repeat proteins"/>
    <property type="match status" value="1"/>
</dbReference>
<evidence type="ECO:0000256" key="8">
    <source>
        <dbReference type="ARBA" id="ARBA00022737"/>
    </source>
</evidence>
<dbReference type="GO" id="GO:0071555">
    <property type="term" value="P:cell wall organization"/>
    <property type="evidence" value="ECO:0007669"/>
    <property type="project" value="UniProtKB-KW"/>
</dbReference>
<dbReference type="InterPro" id="IPR001451">
    <property type="entry name" value="Hexapep"/>
</dbReference>
<feature type="binding site" evidence="18">
    <location>
        <begin position="9"/>
        <end position="12"/>
    </location>
    <ligand>
        <name>UDP-N-acetyl-alpha-D-glucosamine</name>
        <dbReference type="ChEBI" id="CHEBI:57705"/>
    </ligand>
</feature>
<dbReference type="CDD" id="cd02540">
    <property type="entry name" value="GT2_GlmU_N_bac"/>
    <property type="match status" value="1"/>
</dbReference>
<comment type="pathway">
    <text evidence="18">Nucleotide-sugar biosynthesis; UDP-N-acetyl-alpha-D-glucosamine biosynthesis; N-acetyl-alpha-D-glucosamine 1-phosphate from alpha-D-glucosamine 6-phosphate (route II): step 2/2.</text>
</comment>
<evidence type="ECO:0000256" key="11">
    <source>
        <dbReference type="ARBA" id="ARBA00022984"/>
    </source>
</evidence>
<dbReference type="PANTHER" id="PTHR43584">
    <property type="entry name" value="NUCLEOTIDYL TRANSFERASE"/>
    <property type="match status" value="1"/>
</dbReference>
<reference evidence="20 21" key="1">
    <citation type="submission" date="2014-03" db="EMBL/GenBank/DDBJ databases">
        <title>Genomics of Bifidobacteria.</title>
        <authorList>
            <person name="Ventura M."/>
            <person name="Milani C."/>
            <person name="Lugli G.A."/>
        </authorList>
    </citation>
    <scope>NUCLEOTIDE SEQUENCE [LARGE SCALE GENOMIC DNA]</scope>
    <source>
        <strain evidence="20 21">LMG 11591</strain>
    </source>
</reference>
<dbReference type="GO" id="GO:0003977">
    <property type="term" value="F:UDP-N-acetylglucosamine diphosphorylase activity"/>
    <property type="evidence" value="ECO:0007669"/>
    <property type="project" value="UniProtKB-UniRule"/>
</dbReference>
<feature type="region of interest" description="Pyrophosphorylase" evidence="18">
    <location>
        <begin position="1"/>
        <end position="235"/>
    </location>
</feature>
<comment type="pathway">
    <text evidence="18">Bacterial outer membrane biogenesis; LPS lipid A biosynthesis.</text>
</comment>
<evidence type="ECO:0000256" key="1">
    <source>
        <dbReference type="ARBA" id="ARBA00004496"/>
    </source>
</evidence>
<accession>A0A087B982</accession>
<dbReference type="HAMAP" id="MF_01631">
    <property type="entry name" value="GlmU"/>
    <property type="match status" value="1"/>
</dbReference>
<keyword evidence="4 18" id="KW-0963">Cytoplasm</keyword>
<keyword evidence="13 18" id="KW-0012">Acyltransferase</keyword>
<feature type="binding site" evidence="18">
    <location>
        <position position="356"/>
    </location>
    <ligand>
        <name>UDP-N-acetyl-alpha-D-glucosamine</name>
        <dbReference type="ChEBI" id="CHEBI:57705"/>
    </ligand>
</feature>
<dbReference type="InterPro" id="IPR011004">
    <property type="entry name" value="Trimer_LpxA-like_sf"/>
</dbReference>
<comment type="subcellular location">
    <subcellularLocation>
        <location evidence="1 18">Cytoplasm</location>
    </subcellularLocation>
</comment>
<keyword evidence="6 18" id="KW-0548">Nucleotidyltransferase</keyword>
<keyword evidence="21" id="KW-1185">Reference proteome</keyword>
<evidence type="ECO:0000256" key="16">
    <source>
        <dbReference type="ARBA" id="ARBA00048493"/>
    </source>
</evidence>
<dbReference type="GO" id="GO:0016020">
    <property type="term" value="C:membrane"/>
    <property type="evidence" value="ECO:0007669"/>
    <property type="project" value="GOC"/>
</dbReference>
<dbReference type="CDD" id="cd03353">
    <property type="entry name" value="LbH_GlmU_C"/>
    <property type="match status" value="1"/>
</dbReference>
<dbReference type="GO" id="GO:0000287">
    <property type="term" value="F:magnesium ion binding"/>
    <property type="evidence" value="ECO:0007669"/>
    <property type="project" value="UniProtKB-UniRule"/>
</dbReference>
<dbReference type="UniPathway" id="UPA00113">
    <property type="reaction ID" value="UER00532"/>
</dbReference>
<keyword evidence="9 18" id="KW-0460">Magnesium</keyword>